<dbReference type="Proteomes" id="UP000003327">
    <property type="component" value="Unassembled WGS sequence"/>
</dbReference>
<evidence type="ECO:0000313" key="1">
    <source>
        <dbReference type="EMBL" id="EEX19357.1"/>
    </source>
</evidence>
<name>C9MMH2_9BACT</name>
<evidence type="ECO:0000313" key="2">
    <source>
        <dbReference type="Proteomes" id="UP000003327"/>
    </source>
</evidence>
<dbReference type="AlphaFoldDB" id="C9MMH2"/>
<proteinExistence type="predicted"/>
<sequence>MFVTKSICSSVTLSSKPYSAYYVFKNISFCLKPRSSVILPLKET</sequence>
<dbReference type="HOGENOM" id="CLU_3220355_0_0_10"/>
<dbReference type="EMBL" id="ACVA01000016">
    <property type="protein sequence ID" value="EEX19357.1"/>
    <property type="molecule type" value="Genomic_DNA"/>
</dbReference>
<organism evidence="1 2">
    <name type="scientific">Prevotella veroralis F0319</name>
    <dbReference type="NCBI Taxonomy" id="649761"/>
    <lineage>
        <taxon>Bacteria</taxon>
        <taxon>Pseudomonadati</taxon>
        <taxon>Bacteroidota</taxon>
        <taxon>Bacteroidia</taxon>
        <taxon>Bacteroidales</taxon>
        <taxon>Prevotellaceae</taxon>
        <taxon>Prevotella</taxon>
    </lineage>
</organism>
<reference evidence="1 2" key="1">
    <citation type="submission" date="2009-09" db="EMBL/GenBank/DDBJ databases">
        <authorList>
            <person name="Weinstock G."/>
            <person name="Sodergren E."/>
            <person name="Clifton S."/>
            <person name="Fulton L."/>
            <person name="Fulton B."/>
            <person name="Courtney L."/>
            <person name="Fronick C."/>
            <person name="Harrison M."/>
            <person name="Strong C."/>
            <person name="Farmer C."/>
            <person name="Delahaunty K."/>
            <person name="Markovic C."/>
            <person name="Hall O."/>
            <person name="Minx P."/>
            <person name="Tomlinson C."/>
            <person name="Mitreva M."/>
            <person name="Nelson J."/>
            <person name="Hou S."/>
            <person name="Wollam A."/>
            <person name="Pepin K.H."/>
            <person name="Johnson M."/>
            <person name="Bhonagiri V."/>
            <person name="Nash W.E."/>
            <person name="Warren W."/>
            <person name="Chinwalla A."/>
            <person name="Mardis E.R."/>
            <person name="Wilson R.K."/>
        </authorList>
    </citation>
    <scope>NUCLEOTIDE SEQUENCE [LARGE SCALE GENOMIC DNA]</scope>
    <source>
        <strain evidence="1 2">F0319</strain>
    </source>
</reference>
<protein>
    <submittedName>
        <fullName evidence="1">Uncharacterized protein</fullName>
    </submittedName>
</protein>
<accession>C9MMH2</accession>
<gene>
    <name evidence="1" type="ORF">HMPREF0973_00802</name>
</gene>
<comment type="caution">
    <text evidence="1">The sequence shown here is derived from an EMBL/GenBank/DDBJ whole genome shotgun (WGS) entry which is preliminary data.</text>
</comment>
<keyword evidence="2" id="KW-1185">Reference proteome</keyword>